<name>A0A518DA22_9BACT</name>
<keyword evidence="3" id="KW-1185">Reference proteome</keyword>
<sequence length="108" mass="11610">MAVSTSGGQELAGQVPTILPIAQTASLNALAQAALWLALILALAGSGFWLMKKLRGGSAEDTPETGELLTKFRELHARGGLSDEEYRTIRTQLATELRTELRDNDDEA</sequence>
<dbReference type="KEGG" id="pnd:Pla175_17070"/>
<gene>
    <name evidence="2" type="ORF">Pla175_17070</name>
</gene>
<keyword evidence="1" id="KW-0812">Transmembrane</keyword>
<feature type="transmembrane region" description="Helical" evidence="1">
    <location>
        <begin position="29"/>
        <end position="50"/>
    </location>
</feature>
<keyword evidence="1" id="KW-0472">Membrane</keyword>
<evidence type="ECO:0000313" key="3">
    <source>
        <dbReference type="Proteomes" id="UP000317429"/>
    </source>
</evidence>
<keyword evidence="1" id="KW-1133">Transmembrane helix</keyword>
<organism evidence="2 3">
    <name type="scientific">Pirellulimonas nuda</name>
    <dbReference type="NCBI Taxonomy" id="2528009"/>
    <lineage>
        <taxon>Bacteria</taxon>
        <taxon>Pseudomonadati</taxon>
        <taxon>Planctomycetota</taxon>
        <taxon>Planctomycetia</taxon>
        <taxon>Pirellulales</taxon>
        <taxon>Lacipirellulaceae</taxon>
        <taxon>Pirellulimonas</taxon>
    </lineage>
</organism>
<dbReference type="EMBL" id="CP036291">
    <property type="protein sequence ID" value="QDU88332.1"/>
    <property type="molecule type" value="Genomic_DNA"/>
</dbReference>
<dbReference type="AlphaFoldDB" id="A0A518DA22"/>
<proteinExistence type="predicted"/>
<accession>A0A518DA22</accession>
<evidence type="ECO:0008006" key="4">
    <source>
        <dbReference type="Google" id="ProtNLM"/>
    </source>
</evidence>
<evidence type="ECO:0000256" key="1">
    <source>
        <dbReference type="SAM" id="Phobius"/>
    </source>
</evidence>
<dbReference type="RefSeq" id="WP_145283139.1">
    <property type="nucleotide sequence ID" value="NZ_CP036291.1"/>
</dbReference>
<evidence type="ECO:0000313" key="2">
    <source>
        <dbReference type="EMBL" id="QDU88332.1"/>
    </source>
</evidence>
<dbReference type="OrthoDB" id="292358at2"/>
<protein>
    <recommendedName>
        <fullName evidence="4">SHOCT domain-containing protein</fullName>
    </recommendedName>
</protein>
<reference evidence="2 3" key="1">
    <citation type="submission" date="2019-02" db="EMBL/GenBank/DDBJ databases">
        <title>Deep-cultivation of Planctomycetes and their phenomic and genomic characterization uncovers novel biology.</title>
        <authorList>
            <person name="Wiegand S."/>
            <person name="Jogler M."/>
            <person name="Boedeker C."/>
            <person name="Pinto D."/>
            <person name="Vollmers J."/>
            <person name="Rivas-Marin E."/>
            <person name="Kohn T."/>
            <person name="Peeters S.H."/>
            <person name="Heuer A."/>
            <person name="Rast P."/>
            <person name="Oberbeckmann S."/>
            <person name="Bunk B."/>
            <person name="Jeske O."/>
            <person name="Meyerdierks A."/>
            <person name="Storesund J.E."/>
            <person name="Kallscheuer N."/>
            <person name="Luecker S."/>
            <person name="Lage O.M."/>
            <person name="Pohl T."/>
            <person name="Merkel B.J."/>
            <person name="Hornburger P."/>
            <person name="Mueller R.-W."/>
            <person name="Bruemmer F."/>
            <person name="Labrenz M."/>
            <person name="Spormann A.M."/>
            <person name="Op den Camp H."/>
            <person name="Overmann J."/>
            <person name="Amann R."/>
            <person name="Jetten M.S.M."/>
            <person name="Mascher T."/>
            <person name="Medema M.H."/>
            <person name="Devos D.P."/>
            <person name="Kaster A.-K."/>
            <person name="Ovreas L."/>
            <person name="Rohde M."/>
            <person name="Galperin M.Y."/>
            <person name="Jogler C."/>
        </authorList>
    </citation>
    <scope>NUCLEOTIDE SEQUENCE [LARGE SCALE GENOMIC DNA]</scope>
    <source>
        <strain evidence="2 3">Pla175</strain>
    </source>
</reference>
<dbReference type="Proteomes" id="UP000317429">
    <property type="component" value="Chromosome"/>
</dbReference>